<proteinExistence type="predicted"/>
<feature type="non-terminal residue" evidence="1">
    <location>
        <position position="296"/>
    </location>
</feature>
<organism evidence="1 2">
    <name type="scientific">Favolaschia claudopus</name>
    <dbReference type="NCBI Taxonomy" id="2862362"/>
    <lineage>
        <taxon>Eukaryota</taxon>
        <taxon>Fungi</taxon>
        <taxon>Dikarya</taxon>
        <taxon>Basidiomycota</taxon>
        <taxon>Agaricomycotina</taxon>
        <taxon>Agaricomycetes</taxon>
        <taxon>Agaricomycetidae</taxon>
        <taxon>Agaricales</taxon>
        <taxon>Marasmiineae</taxon>
        <taxon>Mycenaceae</taxon>
        <taxon>Favolaschia</taxon>
    </lineage>
</organism>
<dbReference type="Proteomes" id="UP001362999">
    <property type="component" value="Unassembled WGS sequence"/>
</dbReference>
<name>A0AAW0CJJ3_9AGAR</name>
<reference evidence="1 2" key="1">
    <citation type="journal article" date="2024" name="J Genomics">
        <title>Draft genome sequencing and assembly of Favolaschia claudopus CIRM-BRFM 2984 isolated from oak limbs.</title>
        <authorList>
            <person name="Navarro D."/>
            <person name="Drula E."/>
            <person name="Chaduli D."/>
            <person name="Cazenave R."/>
            <person name="Ahrendt S."/>
            <person name="Wang J."/>
            <person name="Lipzen A."/>
            <person name="Daum C."/>
            <person name="Barry K."/>
            <person name="Grigoriev I.V."/>
            <person name="Favel A."/>
            <person name="Rosso M.N."/>
            <person name="Martin F."/>
        </authorList>
    </citation>
    <scope>NUCLEOTIDE SEQUENCE [LARGE SCALE GENOMIC DNA]</scope>
    <source>
        <strain evidence="1 2">CIRM-BRFM 2984</strain>
    </source>
</reference>
<dbReference type="SUPFAM" id="SSF52047">
    <property type="entry name" value="RNI-like"/>
    <property type="match status" value="1"/>
</dbReference>
<evidence type="ECO:0008006" key="3">
    <source>
        <dbReference type="Google" id="ProtNLM"/>
    </source>
</evidence>
<sequence length="296" mass="33702">MTTPMTQPSFPPELEREIFETTAVRDPNCIPTLLLVCRRAKIWIHPLLYRVLSLSSPEAEGGPTFLAFNSQSPTFLRNVVRHISLFEVSIRSCEDLLKKCTGTIDLSLDMELDPEFLISLNMTRLQRLAITAPSSAVPINWNWASSLTHLDVFQGSGFAGLTSWDKWRGIASLPSLTHLAVSPVIADVVLPRAIEELPHLRLLVVTNYPWGRDEGISFAENKITVRDLRIVVIVLETRYEEDWKKGAWGGDDFWVRAERFVSRKRAGEVEASCYLIDETVEKNPVYPRWRRLDLNL</sequence>
<keyword evidence="2" id="KW-1185">Reference proteome</keyword>
<accession>A0AAW0CJJ3</accession>
<evidence type="ECO:0000313" key="2">
    <source>
        <dbReference type="Proteomes" id="UP001362999"/>
    </source>
</evidence>
<dbReference type="Gene3D" id="3.80.10.10">
    <property type="entry name" value="Ribonuclease Inhibitor"/>
    <property type="match status" value="1"/>
</dbReference>
<dbReference type="EMBL" id="JAWWNJ010000017">
    <property type="protein sequence ID" value="KAK7038503.1"/>
    <property type="molecule type" value="Genomic_DNA"/>
</dbReference>
<comment type="caution">
    <text evidence="1">The sequence shown here is derived from an EMBL/GenBank/DDBJ whole genome shotgun (WGS) entry which is preliminary data.</text>
</comment>
<dbReference type="InterPro" id="IPR032675">
    <property type="entry name" value="LRR_dom_sf"/>
</dbReference>
<protein>
    <recommendedName>
        <fullName evidence="3">F-box domain-containing protein</fullName>
    </recommendedName>
</protein>
<gene>
    <name evidence="1" type="ORF">R3P38DRAFT_2906271</name>
</gene>
<evidence type="ECO:0000313" key="1">
    <source>
        <dbReference type="EMBL" id="KAK7038503.1"/>
    </source>
</evidence>
<dbReference type="AlphaFoldDB" id="A0AAW0CJJ3"/>